<dbReference type="InterPro" id="IPR001611">
    <property type="entry name" value="Leu-rich_rpt"/>
</dbReference>
<protein>
    <submittedName>
        <fullName evidence="2">Uncharacterized protein</fullName>
    </submittedName>
</protein>
<dbReference type="PANTHER" id="PTHR22708:SF0">
    <property type="entry name" value="LEUCINE-RICH REPEAT-CONTAINING PROTEIN 56"/>
    <property type="match status" value="1"/>
</dbReference>
<dbReference type="AlphaFoldDB" id="A0A8J1TYT0"/>
<dbReference type="Proteomes" id="UP000749559">
    <property type="component" value="Unassembled WGS sequence"/>
</dbReference>
<evidence type="ECO:0000256" key="1">
    <source>
        <dbReference type="SAM" id="MobiDB-lite"/>
    </source>
</evidence>
<accession>A0A8J1TYT0</accession>
<proteinExistence type="predicted"/>
<feature type="compositionally biased region" description="Polar residues" evidence="1">
    <location>
        <begin position="626"/>
        <end position="636"/>
    </location>
</feature>
<dbReference type="Gene3D" id="3.80.10.10">
    <property type="entry name" value="Ribonuclease Inhibitor"/>
    <property type="match status" value="1"/>
</dbReference>
<dbReference type="OrthoDB" id="676979at2759"/>
<name>A0A8J1TYT0_OWEFU</name>
<organism evidence="2 3">
    <name type="scientific">Owenia fusiformis</name>
    <name type="common">Polychaete worm</name>
    <dbReference type="NCBI Taxonomy" id="6347"/>
    <lineage>
        <taxon>Eukaryota</taxon>
        <taxon>Metazoa</taxon>
        <taxon>Spiralia</taxon>
        <taxon>Lophotrochozoa</taxon>
        <taxon>Annelida</taxon>
        <taxon>Polychaeta</taxon>
        <taxon>Sedentaria</taxon>
        <taxon>Canalipalpata</taxon>
        <taxon>Sabellida</taxon>
        <taxon>Oweniida</taxon>
        <taxon>Oweniidae</taxon>
        <taxon>Owenia</taxon>
    </lineage>
</organism>
<feature type="compositionally biased region" description="Low complexity" evidence="1">
    <location>
        <begin position="557"/>
        <end position="577"/>
    </location>
</feature>
<feature type="compositionally biased region" description="Basic residues" evidence="1">
    <location>
        <begin position="585"/>
        <end position="596"/>
    </location>
</feature>
<dbReference type="SUPFAM" id="SSF52058">
    <property type="entry name" value="L domain-like"/>
    <property type="match status" value="1"/>
</dbReference>
<gene>
    <name evidence="2" type="ORF">OFUS_LOCUS12529</name>
</gene>
<dbReference type="PROSITE" id="PS51450">
    <property type="entry name" value="LRR"/>
    <property type="match status" value="2"/>
</dbReference>
<dbReference type="SMART" id="SM00369">
    <property type="entry name" value="LRR_TYP"/>
    <property type="match status" value="3"/>
</dbReference>
<evidence type="ECO:0000313" key="2">
    <source>
        <dbReference type="EMBL" id="CAH1786684.1"/>
    </source>
</evidence>
<keyword evidence="3" id="KW-1185">Reference proteome</keyword>
<reference evidence="2" key="1">
    <citation type="submission" date="2022-03" db="EMBL/GenBank/DDBJ databases">
        <authorList>
            <person name="Martin C."/>
        </authorList>
    </citation>
    <scope>NUCLEOTIDE SEQUENCE</scope>
</reference>
<dbReference type="Pfam" id="PF12799">
    <property type="entry name" value="LRR_4"/>
    <property type="match status" value="1"/>
</dbReference>
<sequence>MIEPLVLSAGLTINDRNTRFEGNEMSQASGVSMMGEPGSPGKGLSSDPIAMERIKTERPFTSLLRPNTSRPGSALARGVQITEFEDPRINPEPMLMEETDLLLEEYLSPRKLRALTGVEDLDEVHFLEMKVDTTDTSLGNFGAMLPNLSQLKLSNSNITSVRDLGSSLTSLKVLWMARCCLENIDGIFSMTNLRELYLAYNEISDISPCSMLENVQIIDLEGNNIEDICQVEFLALCSSLSNLTLEGNPICVTPKPDVTSEEYDYRVAVKKSVPHLTLLDDEPLEEVTSQHRKDASVFDADWKLLEELMQDGSVPLGSSDSVDQVAVPARPVTSLRPTSGYRPGSVLRPTSAMRRPGTGMRPTTARPTSTDSVQSTGDDASDLTKGSVVCGPPSKALRTRTNPTKVLPPKDTDKPKLYPQSLFQHKAEHTYDEPLDEETADDILSELKAWKLENLQRKEKIESERAPQVLKIDYDDAVSLSDEDQDEEILSDNENEPITEQNDLASSRTSQESGFSSSMDTQPLRQTSTSLHDMTPSRISTESGVDMTEYRSDVPASLLHQSPQHSPLHSSPQHSPHAPTPPGTKPKHISSRRMRVKSIEKEKDIKMLRKSRMQSDESFEIEENDLSGSKSQSDSNLRGGGLDLNQGPAQFDDQGRPISGPAAFARNSKFRFDSAEKTHNKVIDKSRPVIRTLINSPERSGLDPTMRHNTARAAVKLAPIPPIGGSRMRRQLPQVATLPSRHIVPK</sequence>
<feature type="compositionally biased region" description="Polar residues" evidence="1">
    <location>
        <begin position="365"/>
        <end position="378"/>
    </location>
</feature>
<comment type="caution">
    <text evidence="2">The sequence shown here is derived from an EMBL/GenBank/DDBJ whole genome shotgun (WGS) entry which is preliminary data.</text>
</comment>
<feature type="region of interest" description="Disordered" evidence="1">
    <location>
        <begin position="477"/>
        <end position="655"/>
    </location>
</feature>
<dbReference type="InterPro" id="IPR003591">
    <property type="entry name" value="Leu-rich_rpt_typical-subtyp"/>
</dbReference>
<evidence type="ECO:0000313" key="3">
    <source>
        <dbReference type="Proteomes" id="UP000749559"/>
    </source>
</evidence>
<dbReference type="EMBL" id="CAIIXF020000006">
    <property type="protein sequence ID" value="CAH1786684.1"/>
    <property type="molecule type" value="Genomic_DNA"/>
</dbReference>
<feature type="compositionally biased region" description="Acidic residues" evidence="1">
    <location>
        <begin position="481"/>
        <end position="497"/>
    </location>
</feature>
<feature type="region of interest" description="Disordered" evidence="1">
    <location>
        <begin position="333"/>
        <end position="417"/>
    </location>
</feature>
<feature type="compositionally biased region" description="Polar residues" evidence="1">
    <location>
        <begin position="498"/>
        <end position="543"/>
    </location>
</feature>
<dbReference type="InterPro" id="IPR040091">
    <property type="entry name" value="LRRC56"/>
</dbReference>
<dbReference type="InterPro" id="IPR025875">
    <property type="entry name" value="Leu-rich_rpt_4"/>
</dbReference>
<dbReference type="InterPro" id="IPR032675">
    <property type="entry name" value="LRR_dom_sf"/>
</dbReference>
<dbReference type="PANTHER" id="PTHR22708">
    <property type="entry name" value="LEUCINE-RICH REPEAT-CONTAINING PROTEIN 56"/>
    <property type="match status" value="1"/>
</dbReference>
<feature type="compositionally biased region" description="Basic and acidic residues" evidence="1">
    <location>
        <begin position="597"/>
        <end position="607"/>
    </location>
</feature>